<feature type="domain" description="RCC1-like" evidence="3">
    <location>
        <begin position="10"/>
        <end position="272"/>
    </location>
</feature>
<dbReference type="InterPro" id="IPR000408">
    <property type="entry name" value="Reg_chr_condens"/>
</dbReference>
<dbReference type="PANTHER" id="PTHR22872">
    <property type="entry name" value="BTK-BINDING PROTEIN-RELATED"/>
    <property type="match status" value="1"/>
</dbReference>
<evidence type="ECO:0000313" key="4">
    <source>
        <dbReference type="EMBL" id="CAJ36176.1"/>
    </source>
</evidence>
<dbReference type="KEGG" id="rci:RCIX807"/>
<dbReference type="PROSITE" id="PS50012">
    <property type="entry name" value="RCC1_3"/>
    <property type="match status" value="5"/>
</dbReference>
<evidence type="ECO:0000313" key="5">
    <source>
        <dbReference type="Proteomes" id="UP000000663"/>
    </source>
</evidence>
<dbReference type="Pfam" id="PF13540">
    <property type="entry name" value="RCC1_2"/>
    <property type="match status" value="1"/>
</dbReference>
<dbReference type="STRING" id="351160.RCIX807"/>
<keyword evidence="5" id="KW-1185">Reference proteome</keyword>
<dbReference type="AlphaFoldDB" id="Q0W617"/>
<keyword evidence="2" id="KW-0812">Transmembrane</keyword>
<dbReference type="PANTHER" id="PTHR22872:SF2">
    <property type="entry name" value="INHIBITOR OF BRUTON TYROSINE KINASE"/>
    <property type="match status" value="1"/>
</dbReference>
<dbReference type="Pfam" id="PF25390">
    <property type="entry name" value="WD40_RLD"/>
    <property type="match status" value="1"/>
</dbReference>
<dbReference type="Gene3D" id="2.130.10.30">
    <property type="entry name" value="Regulator of chromosome condensation 1/beta-lactamase-inhibitor protein II"/>
    <property type="match status" value="2"/>
</dbReference>
<dbReference type="eggNOG" id="arCOG11012">
    <property type="taxonomic scope" value="Archaea"/>
</dbReference>
<organism evidence="4 5">
    <name type="scientific">Methanocella arvoryzae (strain DSM 22066 / NBRC 105507 / MRE50)</name>
    <dbReference type="NCBI Taxonomy" id="351160"/>
    <lineage>
        <taxon>Archaea</taxon>
        <taxon>Methanobacteriati</taxon>
        <taxon>Methanobacteriota</taxon>
        <taxon>Stenosarchaea group</taxon>
        <taxon>Methanomicrobia</taxon>
        <taxon>Methanocellales</taxon>
        <taxon>Methanocellaceae</taxon>
        <taxon>Methanocella</taxon>
    </lineage>
</organism>
<sequence>MFIVVLPCTAEARVTSIAAGGGHVLALNDDGTVLAWGHNRMGELGIGVAGNSQKTPQKVLIDNVTAIAASGSNSLALKKDGTVWAWGNGADGSLGNGGTEPKYSPVQVTDLTNVTAIACGYGCYALKDDGTVWAWGNNYNGALGDDTTENRLIPAQINGLTDIVALGEKGSFAIKGDGTVWAWGSNDYGDYYTISYGALGDTTGPGVRTPFQVGGLQNVKQIIRGGESYTLYLQNNGTVWGWGGKFYGELGDGNQNSSCCPPFVEEITNTRVQAKISDVEKISSTFYHTVALKRDGTVWFWGKFIDGRTMYNNVQGTSTPYQISGLDQVVDIAAGDQCCIVLKEDGSIWGWGDNHYNALLDHGKYVAEPVMLLEGSPVTTSTQMIEPTNTAINNSSFPGTLNDISTVTPNTPVTTPGFSFNNIAGLYSLLIIVGLLTGFVRRKGR</sequence>
<evidence type="ECO:0000256" key="1">
    <source>
        <dbReference type="ARBA" id="ARBA00022737"/>
    </source>
</evidence>
<gene>
    <name evidence="4" type="ORF">RCIX807</name>
</gene>
<dbReference type="Proteomes" id="UP000000663">
    <property type="component" value="Chromosome"/>
</dbReference>
<dbReference type="InterPro" id="IPR051625">
    <property type="entry name" value="Signaling_Regulatory_Domain"/>
</dbReference>
<dbReference type="SUPFAM" id="SSF50985">
    <property type="entry name" value="RCC1/BLIP-II"/>
    <property type="match status" value="2"/>
</dbReference>
<keyword evidence="2" id="KW-0472">Membrane</keyword>
<reference evidence="4 5" key="1">
    <citation type="journal article" date="2006" name="Science">
        <title>Genome of rice cluster I archaea -- the key methane producers in the rice rhizosphere.</title>
        <authorList>
            <person name="Erkel C."/>
            <person name="Kube M."/>
            <person name="Reinhardt R."/>
            <person name="Liesack W."/>
        </authorList>
    </citation>
    <scope>NUCLEOTIDE SEQUENCE [LARGE SCALE GENOMIC DNA]</scope>
    <source>
        <strain evidence="5">DSM 22066 / NBRC 105507 / MRE50</strain>
    </source>
</reference>
<feature type="transmembrane region" description="Helical" evidence="2">
    <location>
        <begin position="418"/>
        <end position="440"/>
    </location>
</feature>
<proteinExistence type="predicted"/>
<evidence type="ECO:0000256" key="2">
    <source>
        <dbReference type="SAM" id="Phobius"/>
    </source>
</evidence>
<dbReference type="InterPro" id="IPR009091">
    <property type="entry name" value="RCC1/BLIP-II"/>
</dbReference>
<dbReference type="InterPro" id="IPR058923">
    <property type="entry name" value="RCC1-like_dom"/>
</dbReference>
<name>Q0W617_METAR</name>
<accession>Q0W617</accession>
<dbReference type="EMBL" id="AM114193">
    <property type="protein sequence ID" value="CAJ36176.1"/>
    <property type="molecule type" value="Genomic_DNA"/>
</dbReference>
<keyword evidence="1" id="KW-0677">Repeat</keyword>
<evidence type="ECO:0000259" key="3">
    <source>
        <dbReference type="Pfam" id="PF25390"/>
    </source>
</evidence>
<dbReference type="PRINTS" id="PR00633">
    <property type="entry name" value="RCCNDNSATION"/>
</dbReference>
<protein>
    <submittedName>
        <fullName evidence="4">Predicted regulator of chromosome condensation</fullName>
    </submittedName>
</protein>
<keyword evidence="2" id="KW-1133">Transmembrane helix</keyword>